<gene>
    <name evidence="1" type="ORF">J4G33_05835</name>
</gene>
<dbReference type="Proteomes" id="UP000664209">
    <property type="component" value="Unassembled WGS sequence"/>
</dbReference>
<protein>
    <submittedName>
        <fullName evidence="1">Uncharacterized protein</fullName>
    </submittedName>
</protein>
<name>A0A939LP90_9CELL</name>
<organism evidence="1 2">
    <name type="scientific">Actinotalea soli</name>
    <dbReference type="NCBI Taxonomy" id="2819234"/>
    <lineage>
        <taxon>Bacteria</taxon>
        <taxon>Bacillati</taxon>
        <taxon>Actinomycetota</taxon>
        <taxon>Actinomycetes</taxon>
        <taxon>Micrococcales</taxon>
        <taxon>Cellulomonadaceae</taxon>
        <taxon>Actinotalea</taxon>
    </lineage>
</organism>
<reference evidence="1" key="1">
    <citation type="submission" date="2021-03" db="EMBL/GenBank/DDBJ databases">
        <title>Actinotalea soli sp. nov., isolated from soil.</title>
        <authorList>
            <person name="Ping W."/>
            <person name="Zhang J."/>
        </authorList>
    </citation>
    <scope>NUCLEOTIDE SEQUENCE</scope>
    <source>
        <strain evidence="1">BY-33</strain>
    </source>
</reference>
<comment type="caution">
    <text evidence="1">The sequence shown here is derived from an EMBL/GenBank/DDBJ whole genome shotgun (WGS) entry which is preliminary data.</text>
</comment>
<evidence type="ECO:0000313" key="1">
    <source>
        <dbReference type="EMBL" id="MBO1751319.1"/>
    </source>
</evidence>
<sequence>MSITSSEDEVGQDVDRLVRSALMAAGQIGEQASRHGQTNAWAQQQQMTAAVAEHREHTQLVYDRVRREDFWQQASPQQIADLTTFTTAIAPHDARGREAHNVIREQLGSRFGVNLDALNAAHHDPADRRNALVHALDDHRAALREGDCCRPG</sequence>
<dbReference type="AlphaFoldDB" id="A0A939LP90"/>
<dbReference type="EMBL" id="JAGEMK010000002">
    <property type="protein sequence ID" value="MBO1751319.1"/>
    <property type="molecule type" value="Genomic_DNA"/>
</dbReference>
<dbReference type="RefSeq" id="WP_208054984.1">
    <property type="nucleotide sequence ID" value="NZ_JAGEMK010000002.1"/>
</dbReference>
<proteinExistence type="predicted"/>
<keyword evidence="2" id="KW-1185">Reference proteome</keyword>
<accession>A0A939LP90</accession>
<evidence type="ECO:0000313" key="2">
    <source>
        <dbReference type="Proteomes" id="UP000664209"/>
    </source>
</evidence>